<reference evidence="2" key="1">
    <citation type="journal article" date="2020" name="Stud. Mycol.">
        <title>101 Dothideomycetes genomes: a test case for predicting lifestyles and emergence of pathogens.</title>
        <authorList>
            <person name="Haridas S."/>
            <person name="Albert R."/>
            <person name="Binder M."/>
            <person name="Bloem J."/>
            <person name="Labutti K."/>
            <person name="Salamov A."/>
            <person name="Andreopoulos B."/>
            <person name="Baker S."/>
            <person name="Barry K."/>
            <person name="Bills G."/>
            <person name="Bluhm B."/>
            <person name="Cannon C."/>
            <person name="Castanera R."/>
            <person name="Culley D."/>
            <person name="Daum C."/>
            <person name="Ezra D."/>
            <person name="Gonzalez J."/>
            <person name="Henrissat B."/>
            <person name="Kuo A."/>
            <person name="Liang C."/>
            <person name="Lipzen A."/>
            <person name="Lutzoni F."/>
            <person name="Magnuson J."/>
            <person name="Mondo S."/>
            <person name="Nolan M."/>
            <person name="Ohm R."/>
            <person name="Pangilinan J."/>
            <person name="Park H.-J."/>
            <person name="Ramirez L."/>
            <person name="Alfaro M."/>
            <person name="Sun H."/>
            <person name="Tritt A."/>
            <person name="Yoshinaga Y."/>
            <person name="Zwiers L.-H."/>
            <person name="Turgeon B."/>
            <person name="Goodwin S."/>
            <person name="Spatafora J."/>
            <person name="Crous P."/>
            <person name="Grigoriev I."/>
        </authorList>
    </citation>
    <scope>NUCLEOTIDE SEQUENCE</scope>
    <source>
        <strain evidence="2">CBS 279.74</strain>
    </source>
</reference>
<feature type="transmembrane region" description="Helical" evidence="1">
    <location>
        <begin position="59"/>
        <end position="84"/>
    </location>
</feature>
<evidence type="ECO:0000256" key="1">
    <source>
        <dbReference type="SAM" id="Phobius"/>
    </source>
</evidence>
<proteinExistence type="predicted"/>
<name>A0A6G1KI98_9PLEO</name>
<evidence type="ECO:0000313" key="2">
    <source>
        <dbReference type="EMBL" id="KAF2712636.1"/>
    </source>
</evidence>
<keyword evidence="1" id="KW-0812">Transmembrane</keyword>
<accession>A0A6G1KI98</accession>
<keyword evidence="1" id="KW-1133">Transmembrane helix</keyword>
<keyword evidence="3" id="KW-1185">Reference proteome</keyword>
<protein>
    <submittedName>
        <fullName evidence="2">Uncharacterized protein</fullName>
    </submittedName>
</protein>
<gene>
    <name evidence="2" type="ORF">K504DRAFT_207902</name>
</gene>
<dbReference type="AlphaFoldDB" id="A0A6G1KI98"/>
<dbReference type="Proteomes" id="UP000799428">
    <property type="component" value="Unassembled WGS sequence"/>
</dbReference>
<organism evidence="2 3">
    <name type="scientific">Pleomassaria siparia CBS 279.74</name>
    <dbReference type="NCBI Taxonomy" id="1314801"/>
    <lineage>
        <taxon>Eukaryota</taxon>
        <taxon>Fungi</taxon>
        <taxon>Dikarya</taxon>
        <taxon>Ascomycota</taxon>
        <taxon>Pezizomycotina</taxon>
        <taxon>Dothideomycetes</taxon>
        <taxon>Pleosporomycetidae</taxon>
        <taxon>Pleosporales</taxon>
        <taxon>Pleomassariaceae</taxon>
        <taxon>Pleomassaria</taxon>
    </lineage>
</organism>
<evidence type="ECO:0000313" key="3">
    <source>
        <dbReference type="Proteomes" id="UP000799428"/>
    </source>
</evidence>
<sequence>MEKWSAGTAATAMADNNDGVGCVSFIMVWYGYGMMGKQASTLDEDRTMVSRPSWLGRVLVSWVQVSCHFIFRAVGGNMYVQLVCSSRRRRSRRRRRRLRWLVGWLVN</sequence>
<keyword evidence="1" id="KW-0472">Membrane</keyword>
<dbReference type="EMBL" id="MU005766">
    <property type="protein sequence ID" value="KAF2712636.1"/>
    <property type="molecule type" value="Genomic_DNA"/>
</dbReference>